<sequence>MVRRRGTVPRDSEPEEIEVGLDELFWPRERADDRDLVTGEYDDDSDDDFDAGVGDDDGADGWDEGAPEEDVPELAGASFGVAFFGWLVASSTAVLFLALVAAVCTLIGWDRLAVWSDSGWFFVGVWTVLVLALGVGAFSGGYAGGRMVRSHGGRQGLEVWFFGWCAAAVLAGVGYLAERKHGLLASIDWPALPLAEPDRTRAVLIAAAAVLLVTLVGAVLGGASGNKS</sequence>
<feature type="transmembrane region" description="Helical" evidence="2">
    <location>
        <begin position="157"/>
        <end position="177"/>
    </location>
</feature>
<reference evidence="3" key="1">
    <citation type="submission" date="2024-06" db="EMBL/GenBank/DDBJ databases">
        <title>Kribbella sp. strain HUAS MG21 genome sequences.</title>
        <authorList>
            <person name="Mo P."/>
        </authorList>
    </citation>
    <scope>NUCLEOTIDE SEQUENCE</scope>
    <source>
        <strain evidence="3">HUAS MG21</strain>
    </source>
</reference>
<keyword evidence="2" id="KW-0812">Transmembrane</keyword>
<feature type="region of interest" description="Disordered" evidence="1">
    <location>
        <begin position="35"/>
        <end position="67"/>
    </location>
</feature>
<name>A0AAU7T5T5_9ACTN</name>
<organism evidence="3">
    <name type="scientific">Kribbella sp. HUAS MG21</name>
    <dbReference type="NCBI Taxonomy" id="3160966"/>
    <lineage>
        <taxon>Bacteria</taxon>
        <taxon>Bacillati</taxon>
        <taxon>Actinomycetota</taxon>
        <taxon>Actinomycetes</taxon>
        <taxon>Propionibacteriales</taxon>
        <taxon>Kribbellaceae</taxon>
        <taxon>Kribbella</taxon>
    </lineage>
</organism>
<evidence type="ECO:0000313" key="3">
    <source>
        <dbReference type="EMBL" id="XBV22214.1"/>
    </source>
</evidence>
<dbReference type="EMBL" id="CP158165">
    <property type="protein sequence ID" value="XBV22214.1"/>
    <property type="molecule type" value="Genomic_DNA"/>
</dbReference>
<keyword evidence="2" id="KW-1133">Transmembrane helix</keyword>
<evidence type="ECO:0000256" key="1">
    <source>
        <dbReference type="SAM" id="MobiDB-lite"/>
    </source>
</evidence>
<protein>
    <submittedName>
        <fullName evidence="3">Uncharacterized protein</fullName>
    </submittedName>
</protein>
<proteinExistence type="predicted"/>
<feature type="compositionally biased region" description="Acidic residues" evidence="1">
    <location>
        <begin position="40"/>
        <end position="67"/>
    </location>
</feature>
<keyword evidence="2" id="KW-0472">Membrane</keyword>
<accession>A0AAU7T5T5</accession>
<gene>
    <name evidence="3" type="ORF">ABN611_27065</name>
</gene>
<dbReference type="AlphaFoldDB" id="A0AAU7T5T5"/>
<feature type="transmembrane region" description="Helical" evidence="2">
    <location>
        <begin position="83"/>
        <end position="109"/>
    </location>
</feature>
<dbReference type="RefSeq" id="WP_350275060.1">
    <property type="nucleotide sequence ID" value="NZ_CP158165.1"/>
</dbReference>
<feature type="transmembrane region" description="Helical" evidence="2">
    <location>
        <begin position="202"/>
        <end position="223"/>
    </location>
</feature>
<evidence type="ECO:0000256" key="2">
    <source>
        <dbReference type="SAM" id="Phobius"/>
    </source>
</evidence>
<feature type="transmembrane region" description="Helical" evidence="2">
    <location>
        <begin position="121"/>
        <end position="145"/>
    </location>
</feature>